<feature type="chain" id="PRO_5032374256" evidence="6">
    <location>
        <begin position="36"/>
        <end position="944"/>
    </location>
</feature>
<evidence type="ECO:0000313" key="10">
    <source>
        <dbReference type="Proteomes" id="UP000583752"/>
    </source>
</evidence>
<dbReference type="GO" id="GO:0044384">
    <property type="term" value="C:host outer membrane"/>
    <property type="evidence" value="ECO:0007669"/>
    <property type="project" value="InterPro"/>
</dbReference>
<dbReference type="PANTHER" id="PTHR40980:SF3">
    <property type="entry name" value="TONB-DEPENDENT RECEPTOR-LIKE BETA-BARREL DOMAIN-CONTAINING PROTEIN"/>
    <property type="match status" value="1"/>
</dbReference>
<dbReference type="InterPro" id="IPR000758">
    <property type="entry name" value="Enterovir_OMP"/>
</dbReference>
<dbReference type="InterPro" id="IPR000531">
    <property type="entry name" value="Beta-barrel_TonB"/>
</dbReference>
<dbReference type="InterPro" id="IPR036942">
    <property type="entry name" value="Beta-barrel_TonB_sf"/>
</dbReference>
<dbReference type="SUPFAM" id="SSF56935">
    <property type="entry name" value="Porins"/>
    <property type="match status" value="1"/>
</dbReference>
<feature type="domain" description="TonB-dependent receptor plug" evidence="8">
    <location>
        <begin position="75"/>
        <end position="177"/>
    </location>
</feature>
<dbReference type="CDD" id="cd01347">
    <property type="entry name" value="ligand_gated_channel"/>
    <property type="match status" value="1"/>
</dbReference>
<keyword evidence="5" id="KW-0798">TonB box</keyword>
<comment type="similarity">
    <text evidence="2 5">Belongs to the TonB-dependent receptor family.</text>
</comment>
<dbReference type="Proteomes" id="UP000583752">
    <property type="component" value="Unassembled WGS sequence"/>
</dbReference>
<evidence type="ECO:0000256" key="6">
    <source>
        <dbReference type="SAM" id="SignalP"/>
    </source>
</evidence>
<accession>A0A848HJI4</accession>
<dbReference type="PROSITE" id="PS00695">
    <property type="entry name" value="ENT_VIR_OMP_2"/>
    <property type="match status" value="1"/>
</dbReference>
<keyword evidence="3 5" id="KW-0472">Membrane</keyword>
<feature type="domain" description="TonB-dependent receptor-like beta-barrel" evidence="7">
    <location>
        <begin position="371"/>
        <end position="910"/>
    </location>
</feature>
<dbReference type="PANTHER" id="PTHR40980">
    <property type="entry name" value="PLUG DOMAIN-CONTAINING PROTEIN"/>
    <property type="match status" value="1"/>
</dbReference>
<dbReference type="Pfam" id="PF07715">
    <property type="entry name" value="Plug"/>
    <property type="match status" value="1"/>
</dbReference>
<gene>
    <name evidence="9" type="ORF">HHL21_09250</name>
</gene>
<dbReference type="Gene3D" id="2.40.170.20">
    <property type="entry name" value="TonB-dependent receptor, beta-barrel domain"/>
    <property type="match status" value="1"/>
</dbReference>
<organism evidence="9 10">
    <name type="scientific">Massilia polaris</name>
    <dbReference type="NCBI Taxonomy" id="2728846"/>
    <lineage>
        <taxon>Bacteria</taxon>
        <taxon>Pseudomonadati</taxon>
        <taxon>Pseudomonadota</taxon>
        <taxon>Betaproteobacteria</taxon>
        <taxon>Burkholderiales</taxon>
        <taxon>Oxalobacteraceae</taxon>
        <taxon>Telluria group</taxon>
        <taxon>Massilia</taxon>
    </lineage>
</organism>
<evidence type="ECO:0000259" key="7">
    <source>
        <dbReference type="Pfam" id="PF00593"/>
    </source>
</evidence>
<sequence length="944" mass="100191">MNKLTNKAGQVAFRLSPVAAGCAIFVSAMATSAFAQEAVPAVPAAPVVETAVEAPSVVVVTGIRQGIEAAISIKKNNSSIVEAISAEDIGKLPDSSVAESISRLPGVTTQRSRASGKAAGVSVRGLSPDFNGTLLNGREMASTSNSRSPEFDLFPSELMGSVLIYKTPDASVIGQGLAATIDLRTAQPLDFGKRVIAISAKKSRLGVDVEGDLPEGDGKRLTFSYIDQFANRTIGVAFGLTKYEEEGGAQAKFNSWGGWAPTLPYNGQQVALPGGFTADTEVNTHNRDGAFATLQFRPNRNFRSSIDLFYSAGDDGYKKTGLEGAIGGNANGAYDPAGVLQNVTVVNGVAASGTLTNFKGVVRNHIESSEDDLKSVGWNTEWKAGDWTTNADLSYSKAKKQSSRYETTAGLPGDATALDTISWTGFNGGNFTDVVYKTGLNYADRNVAKLTDVNGWSGGVASPQAGYLALPHVEDTIKAIRLTGKRSIEFGPVEALQFGYNYTVRDKARTGEEGRLVIKGGNPYGTAAVPGTDTVIAGTTGLPVVAWNPLGSLGTIYELAPKVDADILNKFWDVKEKVNTAYVKADLDGTLAGLSYRGNVGAQIVHTNQTGGGYAVDLARCTGNTAATCPAKAVSESSSYNDVLPSANLTFDLNNDQLLRVGVAKVLSRANLDDLRASSSVSINTSGPFPLLTGSGGNPQLKPFRAKAFDLSYEKYFGKKGYVSVAGFYKKLDTYILRAPRAFDFAGVITPSTPLPQTGPYAGSTEGLLTQPVNGEGGSIHGFEVALNVPFELFTPYLDGFGALVNHSDTTSKVTLPSFGFANVSFPAMDIPLPGLSKKVTNLRVYYEKAGFQIAAAARKRSDFLGVVSDFQDNQQLTFIKGETIVDLQASYEFQTGYLKGLSIYAQAINWGKEPFQEFTVDRNSVTNKVDTGRTYSLGMGYKF</sequence>
<evidence type="ECO:0000256" key="1">
    <source>
        <dbReference type="ARBA" id="ARBA00004442"/>
    </source>
</evidence>
<dbReference type="InterPro" id="IPR012910">
    <property type="entry name" value="Plug_dom"/>
</dbReference>
<feature type="signal peptide" evidence="6">
    <location>
        <begin position="1"/>
        <end position="35"/>
    </location>
</feature>
<dbReference type="InterPro" id="IPR037066">
    <property type="entry name" value="Plug_dom_sf"/>
</dbReference>
<keyword evidence="9" id="KW-0675">Receptor</keyword>
<evidence type="ECO:0000256" key="3">
    <source>
        <dbReference type="ARBA" id="ARBA00023136"/>
    </source>
</evidence>
<evidence type="ECO:0000256" key="2">
    <source>
        <dbReference type="ARBA" id="ARBA00009810"/>
    </source>
</evidence>
<comment type="subcellular location">
    <subcellularLocation>
        <location evidence="1 5">Cell outer membrane</location>
    </subcellularLocation>
</comment>
<dbReference type="EMBL" id="JABBGG010000004">
    <property type="protein sequence ID" value="NML61262.1"/>
    <property type="molecule type" value="Genomic_DNA"/>
</dbReference>
<proteinExistence type="inferred from homology"/>
<dbReference type="RefSeq" id="WP_169464985.1">
    <property type="nucleotide sequence ID" value="NZ_JABBGG010000004.1"/>
</dbReference>
<dbReference type="GO" id="GO:0009279">
    <property type="term" value="C:cell outer membrane"/>
    <property type="evidence" value="ECO:0007669"/>
    <property type="project" value="UniProtKB-SubCell"/>
</dbReference>
<name>A0A848HJI4_9BURK</name>
<dbReference type="Pfam" id="PF00593">
    <property type="entry name" value="TonB_dep_Rec_b-barrel"/>
    <property type="match status" value="1"/>
</dbReference>
<dbReference type="NCBIfam" id="TIGR01782">
    <property type="entry name" value="TonB-Xanth-Caul"/>
    <property type="match status" value="1"/>
</dbReference>
<keyword evidence="10" id="KW-1185">Reference proteome</keyword>
<protein>
    <submittedName>
        <fullName evidence="9">TonB-dependent receptor</fullName>
    </submittedName>
</protein>
<evidence type="ECO:0000256" key="4">
    <source>
        <dbReference type="ARBA" id="ARBA00023237"/>
    </source>
</evidence>
<dbReference type="AlphaFoldDB" id="A0A848HJI4"/>
<keyword evidence="4" id="KW-0998">Cell outer membrane</keyword>
<dbReference type="InterPro" id="IPR010104">
    <property type="entry name" value="TonB_rcpt_bac"/>
</dbReference>
<keyword evidence="6" id="KW-0732">Signal</keyword>
<evidence type="ECO:0000313" key="9">
    <source>
        <dbReference type="EMBL" id="NML61262.1"/>
    </source>
</evidence>
<evidence type="ECO:0000256" key="5">
    <source>
        <dbReference type="RuleBase" id="RU003357"/>
    </source>
</evidence>
<comment type="caution">
    <text evidence="9">The sequence shown here is derived from an EMBL/GenBank/DDBJ whole genome shotgun (WGS) entry which is preliminary data.</text>
</comment>
<dbReference type="Gene3D" id="2.170.130.10">
    <property type="entry name" value="TonB-dependent receptor, plug domain"/>
    <property type="match status" value="1"/>
</dbReference>
<reference evidence="9 10" key="1">
    <citation type="submission" date="2020-04" db="EMBL/GenBank/DDBJ databases">
        <title>Massilia sp. RP-1-19 isolated from soil.</title>
        <authorList>
            <person name="Dahal R.H."/>
        </authorList>
    </citation>
    <scope>NUCLEOTIDE SEQUENCE [LARGE SCALE GENOMIC DNA]</scope>
    <source>
        <strain evidence="9 10">RP-1-19</strain>
    </source>
</reference>
<evidence type="ECO:0000259" key="8">
    <source>
        <dbReference type="Pfam" id="PF07715"/>
    </source>
</evidence>